<dbReference type="SUPFAM" id="SSF52540">
    <property type="entry name" value="P-loop containing nucleoside triphosphate hydrolases"/>
    <property type="match status" value="1"/>
</dbReference>
<dbReference type="OrthoDB" id="263590at2"/>
<dbReference type="AlphaFoldDB" id="A0A4V6PXZ5"/>
<organism evidence="2 3">
    <name type="scientific">Marinicella litoralis</name>
    <dbReference type="NCBI Taxonomy" id="644220"/>
    <lineage>
        <taxon>Bacteria</taxon>
        <taxon>Pseudomonadati</taxon>
        <taxon>Pseudomonadota</taxon>
        <taxon>Gammaproteobacteria</taxon>
        <taxon>Lysobacterales</taxon>
        <taxon>Marinicellaceae</taxon>
        <taxon>Marinicella</taxon>
    </lineage>
</organism>
<dbReference type="Pfam" id="PF13469">
    <property type="entry name" value="Sulfotransfer_3"/>
    <property type="match status" value="1"/>
</dbReference>
<reference evidence="2 3" key="1">
    <citation type="submission" date="2019-03" db="EMBL/GenBank/DDBJ databases">
        <title>Genomic Encyclopedia of Type Strains, Phase IV (KMG-IV): sequencing the most valuable type-strain genomes for metagenomic binning, comparative biology and taxonomic classification.</title>
        <authorList>
            <person name="Goeker M."/>
        </authorList>
    </citation>
    <scope>NUCLEOTIDE SEQUENCE [LARGE SCALE GENOMIC DNA]</scope>
    <source>
        <strain evidence="2 3">DSM 25488</strain>
    </source>
</reference>
<dbReference type="GO" id="GO:0016740">
    <property type="term" value="F:transferase activity"/>
    <property type="evidence" value="ECO:0007669"/>
    <property type="project" value="UniProtKB-KW"/>
</dbReference>
<gene>
    <name evidence="2" type="ORF">C8D91_0081</name>
</gene>
<dbReference type="Proteomes" id="UP000295724">
    <property type="component" value="Unassembled WGS sequence"/>
</dbReference>
<accession>A0A4V6PXZ5</accession>
<keyword evidence="2" id="KW-0808">Transferase</keyword>
<dbReference type="Gene3D" id="3.40.50.300">
    <property type="entry name" value="P-loop containing nucleotide triphosphate hydrolases"/>
    <property type="match status" value="1"/>
</dbReference>
<dbReference type="InterPro" id="IPR027417">
    <property type="entry name" value="P-loop_NTPase"/>
</dbReference>
<keyword evidence="1" id="KW-0175">Coiled coil</keyword>
<name>A0A4V6PXZ5_9GAMM</name>
<evidence type="ECO:0000313" key="3">
    <source>
        <dbReference type="Proteomes" id="UP000295724"/>
    </source>
</evidence>
<evidence type="ECO:0000256" key="1">
    <source>
        <dbReference type="SAM" id="Coils"/>
    </source>
</evidence>
<sequence>MMKGLLDWPFIGYNLNMSVENQAIFITGRFRSGTSFLWQLFDQLDGYCAWYEPLHPQLLAAINHIQPKQDHVGIQDYWTTYRQHPGFEKYHDMSFATQNLYLEANDDEARLAAYINQLIELSGDEVPVLQFNRVDFRLPWLRANFPNAKIIHIARNPLQLYHSQRKHINSACRHDVNYWDAYELLPWCYALSNEFPFLLKANSKHAFYPFYALYQLSNRVAEIYADVSINLDKHVFQSDEFIAKLSQVVKLNDQQKHHIKTLTHVPDFPLFNDELTDELSVLMTEVDLELTSSGLMDHFAQWPLSKIKQQYQSYWRKHTAGTGCYQQLLLHIHQLNSEMTRILAENDAIKKQLHCLQDQIEVMKNKAPTNHE</sequence>
<feature type="coiled-coil region" evidence="1">
    <location>
        <begin position="332"/>
        <end position="366"/>
    </location>
</feature>
<comment type="caution">
    <text evidence="2">The sequence shown here is derived from an EMBL/GenBank/DDBJ whole genome shotgun (WGS) entry which is preliminary data.</text>
</comment>
<protein>
    <submittedName>
        <fullName evidence="2">Sulfotransferase family protein</fullName>
    </submittedName>
</protein>
<keyword evidence="3" id="KW-1185">Reference proteome</keyword>
<proteinExistence type="predicted"/>
<evidence type="ECO:0000313" key="2">
    <source>
        <dbReference type="EMBL" id="TDR23221.1"/>
    </source>
</evidence>
<dbReference type="EMBL" id="SNZB01000001">
    <property type="protein sequence ID" value="TDR23221.1"/>
    <property type="molecule type" value="Genomic_DNA"/>
</dbReference>